<dbReference type="Proteomes" id="UP001233999">
    <property type="component" value="Unassembled WGS sequence"/>
</dbReference>
<comment type="caution">
    <text evidence="1">The sequence shown here is derived from an EMBL/GenBank/DDBJ whole genome shotgun (WGS) entry which is preliminary data.</text>
</comment>
<evidence type="ECO:0000313" key="1">
    <source>
        <dbReference type="EMBL" id="KAJ9579289.1"/>
    </source>
</evidence>
<evidence type="ECO:0000313" key="2">
    <source>
        <dbReference type="Proteomes" id="UP001233999"/>
    </source>
</evidence>
<gene>
    <name evidence="1" type="ORF">L9F63_024606</name>
</gene>
<reference evidence="1" key="1">
    <citation type="journal article" date="2023" name="IScience">
        <title>Live-bearing cockroach genome reveals convergent evolutionary mechanisms linked to viviparity in insects and beyond.</title>
        <authorList>
            <person name="Fouks B."/>
            <person name="Harrison M.C."/>
            <person name="Mikhailova A.A."/>
            <person name="Marchal E."/>
            <person name="English S."/>
            <person name="Carruthers M."/>
            <person name="Jennings E.C."/>
            <person name="Chiamaka E.L."/>
            <person name="Frigard R.A."/>
            <person name="Pippel M."/>
            <person name="Attardo G.M."/>
            <person name="Benoit J.B."/>
            <person name="Bornberg-Bauer E."/>
            <person name="Tobe S.S."/>
        </authorList>
    </citation>
    <scope>NUCLEOTIDE SEQUENCE</scope>
    <source>
        <strain evidence="1">Stay&amp;Tobe</strain>
    </source>
</reference>
<keyword evidence="2" id="KW-1185">Reference proteome</keyword>
<feature type="non-terminal residue" evidence="1">
    <location>
        <position position="1"/>
    </location>
</feature>
<proteinExistence type="predicted"/>
<name>A0AAD7ZEM3_DIPPU</name>
<sequence length="101" mass="11663">MEIKSELYDEYDSFDAKCETFPAVDPLALVETKLEENQIAECFDKPQRNVICNPNTVDIVESTYSKNVNKLPRIYIPCEHSMSRDRDVKCNISLSKLVLIF</sequence>
<dbReference type="AlphaFoldDB" id="A0AAD7ZEM3"/>
<reference evidence="1" key="2">
    <citation type="submission" date="2023-05" db="EMBL/GenBank/DDBJ databases">
        <authorList>
            <person name="Fouks B."/>
        </authorList>
    </citation>
    <scope>NUCLEOTIDE SEQUENCE</scope>
    <source>
        <strain evidence="1">Stay&amp;Tobe</strain>
        <tissue evidence="1">Testes</tissue>
    </source>
</reference>
<dbReference type="EMBL" id="JASPKZ010008544">
    <property type="protein sequence ID" value="KAJ9579289.1"/>
    <property type="molecule type" value="Genomic_DNA"/>
</dbReference>
<protein>
    <submittedName>
        <fullName evidence="1">Uncharacterized protein</fullName>
    </submittedName>
</protein>
<accession>A0AAD7ZEM3</accession>
<organism evidence="1 2">
    <name type="scientific">Diploptera punctata</name>
    <name type="common">Pacific beetle cockroach</name>
    <dbReference type="NCBI Taxonomy" id="6984"/>
    <lineage>
        <taxon>Eukaryota</taxon>
        <taxon>Metazoa</taxon>
        <taxon>Ecdysozoa</taxon>
        <taxon>Arthropoda</taxon>
        <taxon>Hexapoda</taxon>
        <taxon>Insecta</taxon>
        <taxon>Pterygota</taxon>
        <taxon>Neoptera</taxon>
        <taxon>Polyneoptera</taxon>
        <taxon>Dictyoptera</taxon>
        <taxon>Blattodea</taxon>
        <taxon>Blaberoidea</taxon>
        <taxon>Blaberidae</taxon>
        <taxon>Diplopterinae</taxon>
        <taxon>Diploptera</taxon>
    </lineage>
</organism>